<dbReference type="EC" id="2.4.1.-" evidence="2"/>
<name>H6LGB2_ACEWD</name>
<dbReference type="SUPFAM" id="SSF53448">
    <property type="entry name" value="Nucleotide-diphospho-sugar transferases"/>
    <property type="match status" value="1"/>
</dbReference>
<dbReference type="AlphaFoldDB" id="H6LGB2"/>
<proteinExistence type="predicted"/>
<reference evidence="2 3" key="2">
    <citation type="journal article" date="2012" name="PLoS ONE">
        <title>An ancient pathway combining carbon dioxide fixation with the generation and utilization of a sodium ion gradient for ATP synthesis.</title>
        <authorList>
            <person name="Poehlein A."/>
            <person name="Schmidt S."/>
            <person name="Kaster A.K."/>
            <person name="Goenrich M."/>
            <person name="Vollmers J."/>
            <person name="Thurmer A."/>
            <person name="Bertsch J."/>
            <person name="Schuchmann K."/>
            <person name="Voigt B."/>
            <person name="Hecker M."/>
            <person name="Daniel R."/>
            <person name="Thauer R.K."/>
            <person name="Gottschalk G."/>
            <person name="Muller V."/>
        </authorList>
    </citation>
    <scope>NUCLEOTIDE SEQUENCE [LARGE SCALE GENOMIC DNA]</scope>
    <source>
        <strain evidence="3">ATCC 29683 / DSM 1030 / JCM 2381 / KCTC 1655 / WB1</strain>
    </source>
</reference>
<dbReference type="Pfam" id="PF00535">
    <property type="entry name" value="Glycos_transf_2"/>
    <property type="match status" value="1"/>
</dbReference>
<dbReference type="PANTHER" id="PTHR43179">
    <property type="entry name" value="RHAMNOSYLTRANSFERASE WBBL"/>
    <property type="match status" value="1"/>
</dbReference>
<keyword evidence="2" id="KW-0328">Glycosyltransferase</keyword>
<keyword evidence="2" id="KW-0808">Transferase</keyword>
<dbReference type="STRING" id="931626.Awo_c02390"/>
<accession>H6LGB2</accession>
<dbReference type="CDD" id="cd04186">
    <property type="entry name" value="GT_2_like_c"/>
    <property type="match status" value="1"/>
</dbReference>
<dbReference type="KEGG" id="awo:Awo_c02390"/>
<evidence type="ECO:0000259" key="1">
    <source>
        <dbReference type="Pfam" id="PF00535"/>
    </source>
</evidence>
<keyword evidence="3" id="KW-1185">Reference proteome</keyword>
<sequence length="295" mass="33501">MASERLKMDLSIIIVNYKTEELTSNCIDSIIKSNTKGLDYEIILVDNASNDGSIEAIEKRFSEIRIIKNPENDGFAKGNNIGIEASRGDYILLLNSDTIVEQNTLKGAVAFIKDHRHIGALGCKILLPSGKLDPACKRSFPTPLNGLYHSLNLDTAFPDSTRFGAYNLTYVNENKTCSIDCIMGAFMLVPRAVIEQVGMLDEDYFMYGEDIDWCYRIKAAGFQVMYYPEIRIFHHKKASGIGKRNPKVIAAFYDSMIIFYNKHYQNKYNKLTRWCVITGTTVMKRMALAKNKRRK</sequence>
<evidence type="ECO:0000313" key="2">
    <source>
        <dbReference type="EMBL" id="AFA47048.1"/>
    </source>
</evidence>
<dbReference type="Gene3D" id="3.90.550.10">
    <property type="entry name" value="Spore Coat Polysaccharide Biosynthesis Protein SpsA, Chain A"/>
    <property type="match status" value="1"/>
</dbReference>
<dbReference type="PANTHER" id="PTHR43179:SF7">
    <property type="entry name" value="RHAMNOSYLTRANSFERASE WBBL"/>
    <property type="match status" value="1"/>
</dbReference>
<gene>
    <name evidence="2" type="ordered locus">Awo_c02390</name>
</gene>
<protein>
    <submittedName>
        <fullName evidence="2">Glycosyltransferase</fullName>
        <ecNumber evidence="2">2.4.1.-</ecNumber>
    </submittedName>
</protein>
<dbReference type="Proteomes" id="UP000007177">
    <property type="component" value="Chromosome"/>
</dbReference>
<dbReference type="InterPro" id="IPR001173">
    <property type="entry name" value="Glyco_trans_2-like"/>
</dbReference>
<dbReference type="eggNOG" id="COG1216">
    <property type="taxonomic scope" value="Bacteria"/>
</dbReference>
<reference evidence="3" key="1">
    <citation type="submission" date="2011-07" db="EMBL/GenBank/DDBJ databases">
        <title>Complete genome sequence of Acetobacterium woodii.</title>
        <authorList>
            <person name="Poehlein A."/>
            <person name="Schmidt S."/>
            <person name="Kaster A.-K."/>
            <person name="Goenrich M."/>
            <person name="Vollmers J."/>
            <person name="Thuermer A."/>
            <person name="Gottschalk G."/>
            <person name="Thauer R.K."/>
            <person name="Daniel R."/>
            <person name="Mueller V."/>
        </authorList>
    </citation>
    <scope>NUCLEOTIDE SEQUENCE [LARGE SCALE GENOMIC DNA]</scope>
    <source>
        <strain evidence="3">ATCC 29683 / DSM 1030 / JCM 2381 / KCTC 1655 / WB1</strain>
    </source>
</reference>
<dbReference type="HOGENOM" id="CLU_023845_0_1_9"/>
<dbReference type="InterPro" id="IPR029044">
    <property type="entry name" value="Nucleotide-diphossugar_trans"/>
</dbReference>
<evidence type="ECO:0000313" key="3">
    <source>
        <dbReference type="Proteomes" id="UP000007177"/>
    </source>
</evidence>
<organism evidence="2 3">
    <name type="scientific">Acetobacterium woodii (strain ATCC 29683 / DSM 1030 / JCM 2381 / KCTC 1655 / WB1)</name>
    <dbReference type="NCBI Taxonomy" id="931626"/>
    <lineage>
        <taxon>Bacteria</taxon>
        <taxon>Bacillati</taxon>
        <taxon>Bacillota</taxon>
        <taxon>Clostridia</taxon>
        <taxon>Eubacteriales</taxon>
        <taxon>Eubacteriaceae</taxon>
        <taxon>Acetobacterium</taxon>
    </lineage>
</organism>
<dbReference type="GO" id="GO:0016757">
    <property type="term" value="F:glycosyltransferase activity"/>
    <property type="evidence" value="ECO:0007669"/>
    <property type="project" value="UniProtKB-KW"/>
</dbReference>
<dbReference type="EMBL" id="CP002987">
    <property type="protein sequence ID" value="AFA47048.1"/>
    <property type="molecule type" value="Genomic_DNA"/>
</dbReference>
<feature type="domain" description="Glycosyltransferase 2-like" evidence="1">
    <location>
        <begin position="11"/>
        <end position="123"/>
    </location>
</feature>